<dbReference type="Pfam" id="PF00271">
    <property type="entry name" value="Helicase_C"/>
    <property type="match status" value="1"/>
</dbReference>
<dbReference type="EMBL" id="LWDF02000109">
    <property type="protein sequence ID" value="KAE8257479.1"/>
    <property type="molecule type" value="Genomic_DNA"/>
</dbReference>
<evidence type="ECO:0000256" key="4">
    <source>
        <dbReference type="ARBA" id="ARBA00022801"/>
    </source>
</evidence>
<dbReference type="FunFam" id="3.40.50.300:FF:000861">
    <property type="entry name" value="Fanconi anemia, complementation group M"/>
    <property type="match status" value="1"/>
</dbReference>
<feature type="compositionally biased region" description="Basic and acidic residues" evidence="10">
    <location>
        <begin position="1162"/>
        <end position="1175"/>
    </location>
</feature>
<keyword evidence="3" id="KW-0547">Nucleotide-binding</keyword>
<comment type="catalytic activity">
    <reaction evidence="8 9">
        <text>ATP + H2O = ADP + phosphate + H(+)</text>
        <dbReference type="Rhea" id="RHEA:13065"/>
        <dbReference type="ChEBI" id="CHEBI:15377"/>
        <dbReference type="ChEBI" id="CHEBI:15378"/>
        <dbReference type="ChEBI" id="CHEBI:30616"/>
        <dbReference type="ChEBI" id="CHEBI:43474"/>
        <dbReference type="ChEBI" id="CHEBI:456216"/>
        <dbReference type="EC" id="3.6.4.12"/>
    </reaction>
</comment>
<keyword evidence="7" id="KW-0539">Nucleus</keyword>
<protein>
    <recommendedName>
        <fullName evidence="9">ATP-dependent DNA helicase</fullName>
        <ecNumber evidence="9">3.6.4.12</ecNumber>
    </recommendedName>
</protein>
<evidence type="ECO:0000313" key="12">
    <source>
        <dbReference type="Proteomes" id="UP000077521"/>
    </source>
</evidence>
<dbReference type="InterPro" id="IPR014001">
    <property type="entry name" value="Helicase_ATP-bd"/>
</dbReference>
<dbReference type="SMART" id="SM00487">
    <property type="entry name" value="DEXDc"/>
    <property type="match status" value="1"/>
</dbReference>
<comment type="caution">
    <text evidence="11">The sequence shown here is derived from an EMBL/GenBank/DDBJ whole genome shotgun (WGS) entry which is preliminary data.</text>
</comment>
<dbReference type="InterPro" id="IPR001650">
    <property type="entry name" value="Helicase_C-like"/>
</dbReference>
<sequence length="1294" mass="142000">MPPAAGDDFDLLDGDDDFWNLAETQLLSNPPAAAPPTRTGSGSRPNAAPKSTGKSIGSGSGSGSGSSVRQNSFYGASSPTKSGQTHLQLNPKIGTLRPMSSWGAGPSNNAAGRAKTSGSLGTTADGGPATQMSSSGPSGFRQRTLFGDVIPDANGAGPSRSRSGAGAARLNQSQHADAENLTAQMTFKAQKVTKQWDFSQPMRKGKSAKKSKGGKGKQRAKEEEEDRDLFADWSDDDEVGPEDSDDDDEPSAKNLATAGATAPMKLRIDAEAAKTWVYPTNKSFRDYQFNIVQKALFNNVLVALPTGLGKTFIAAVVILNFYRWFPEGKIIFVAPTKPLVSQQQVACHGICGLPWDQAIELTGSTKSRMRGDEWRTKRIFYMTPQTFENDLMSSSCDPRDVVCVVVDEAHRATGNYAYGCVVRHIMRYNRHIRILALTATPGSKSEKVQEVIDSLHIGHIEIRSEDALDIRSYVHKKVENRVVVPAGPVVGPILEAFGTMMRAYLDTAIGAGVLRSGTDPKTLHSFFCRSLMNDKGKKAEFNAKPFLRACLSELATMADCMQVLIVYSVEMFRNKFYDVASKAKNAQGPKRKLYSMENQNYKTIMRILEDAKDPKTNQVVHPKMQALLDTVQQHFVDHDVESEKAEIAHWTEGSGLRGQPAPRKRETKAMVFCHFRESVAELVTYLNANGLKAVSFVGQASSKGSRGCTQKQQEQIIRDFKAGKTNVIVATSIGEEGLDIGEIDLIVCYDAQKDPVRMLQRIGRTGRQRDGKIYVLLSEGKEEKNWQQSKDSYKTVQKEINAGYTCELFDDVERLVPKDIQPTCVKQDVEQHDFDPDLINAHLQMSQRGGKKTIKKERKDPMRNIPQGSILGFLKASEVRNPASSSKLKVPAKVEEEVEADDFADADDDDDEFDWSILDQISTQKLNAKPKKEPSRSQASAARPSFGTQSIYIPKPVRMSPTPSPFTDFGSSAPTAAAPFTSSKIQIPSMSSGTSDSRRGKRREASSMSSVQDSPRWGAPHPLVAKMAAEQGIDIESMSGSTSGRRAKTLLDYDDDDEDEEEVKDDDEEEDEDDAPLVRTRRVPGRRPAQPLFQPSSSSPAPTPGPTPDDRMLPPNARRATSTLKRKREQESARTAEARQRAKLPKKLIGNSPNSKGLFAYEAERSTDEEIHGEKDEDDEGLNTDEADSSDREHVGEFDPTQHPDQKYDQRSIYAQSLMTQNSLTPFKRPGRSFGVGGFFGEGGIGHAGFDAKGNPYNPSRGAAAPMDGSDDRYTEDSFVVGDDQEIEYATDDD</sequence>
<keyword evidence="5" id="KW-0347">Helicase</keyword>
<dbReference type="GO" id="GO:0045003">
    <property type="term" value="P:double-strand break repair via synthesis-dependent strand annealing"/>
    <property type="evidence" value="ECO:0007669"/>
    <property type="project" value="TreeGrafter"/>
</dbReference>
<comment type="similarity">
    <text evidence="2 9">Belongs to the DEAD box helicase family. DEAH subfamily. FANCM sub-subfamily.</text>
</comment>
<feature type="compositionally biased region" description="Low complexity" evidence="10">
    <location>
        <begin position="155"/>
        <end position="169"/>
    </location>
</feature>
<dbReference type="GO" id="GO:0005524">
    <property type="term" value="F:ATP binding"/>
    <property type="evidence" value="ECO:0007669"/>
    <property type="project" value="UniProtKB-UniRule"/>
</dbReference>
<feature type="compositionally biased region" description="Basic and acidic residues" evidence="10">
    <location>
        <begin position="1128"/>
        <end position="1140"/>
    </location>
</feature>
<dbReference type="GO" id="GO:0000400">
    <property type="term" value="F:four-way junction DNA binding"/>
    <property type="evidence" value="ECO:0007669"/>
    <property type="project" value="TreeGrafter"/>
</dbReference>
<keyword evidence="12" id="KW-1185">Reference proteome</keyword>
<feature type="compositionally biased region" description="Polar residues" evidence="10">
    <location>
        <begin position="170"/>
        <end position="198"/>
    </location>
</feature>
<feature type="region of interest" description="Disordered" evidence="10">
    <location>
        <begin position="1245"/>
        <end position="1294"/>
    </location>
</feature>
<evidence type="ECO:0000256" key="5">
    <source>
        <dbReference type="ARBA" id="ARBA00022806"/>
    </source>
</evidence>
<dbReference type="GO" id="GO:0016787">
    <property type="term" value="F:hydrolase activity"/>
    <property type="evidence" value="ECO:0007669"/>
    <property type="project" value="UniProtKB-KW"/>
</dbReference>
<dbReference type="GO" id="GO:0043138">
    <property type="term" value="F:3'-5' DNA helicase activity"/>
    <property type="evidence" value="ECO:0007669"/>
    <property type="project" value="InterPro"/>
</dbReference>
<dbReference type="SUPFAM" id="SSF52540">
    <property type="entry name" value="P-loop containing nucleoside triphosphate hydrolases"/>
    <property type="match status" value="1"/>
</dbReference>
<feature type="compositionally biased region" description="Polar residues" evidence="10">
    <location>
        <begin position="984"/>
        <end position="995"/>
    </location>
</feature>
<dbReference type="GO" id="GO:0036297">
    <property type="term" value="P:interstrand cross-link repair"/>
    <property type="evidence" value="ECO:0007669"/>
    <property type="project" value="UniProtKB-ARBA"/>
</dbReference>
<feature type="compositionally biased region" description="Basic and acidic residues" evidence="10">
    <location>
        <begin position="1189"/>
        <end position="1210"/>
    </location>
</feature>
<reference evidence="11" key="2">
    <citation type="journal article" date="2019" name="IMA Fungus">
        <title>Genome sequencing and comparison of five Tilletia species to identify candidate genes for the detection of regulated species infecting wheat.</title>
        <authorList>
            <person name="Nguyen H.D.T."/>
            <person name="Sultana T."/>
            <person name="Kesanakurti P."/>
            <person name="Hambleton S."/>
        </authorList>
    </citation>
    <scope>NUCLEOTIDE SEQUENCE</scope>
    <source>
        <strain evidence="11">DAOMC 236416</strain>
    </source>
</reference>
<comment type="subcellular location">
    <subcellularLocation>
        <location evidence="1 9">Nucleus</location>
    </subcellularLocation>
</comment>
<dbReference type="Gene3D" id="3.40.50.300">
    <property type="entry name" value="P-loop containing nucleotide triphosphate hydrolases"/>
    <property type="match status" value="2"/>
</dbReference>
<comment type="function">
    <text evidence="9">ATP-dependent DNA helicase involved in DNA damage repair by homologous recombination and in genome maintenance. Capable of unwinding D-loops. Plays a role in limiting crossover recombinants during mitotic DNA double-strand break (DSB) repair. Component of a FANCM-MHF complex which promotes gene conversion at blocked replication forks, probably by reversal of the stalled fork.</text>
</comment>
<evidence type="ECO:0000256" key="9">
    <source>
        <dbReference type="RuleBase" id="RU367027"/>
    </source>
</evidence>
<feature type="compositionally biased region" description="Basic residues" evidence="10">
    <location>
        <begin position="203"/>
        <end position="218"/>
    </location>
</feature>
<dbReference type="PROSITE" id="PS51194">
    <property type="entry name" value="HELICASE_CTER"/>
    <property type="match status" value="1"/>
</dbReference>
<evidence type="ECO:0000256" key="3">
    <source>
        <dbReference type="ARBA" id="ARBA00022741"/>
    </source>
</evidence>
<keyword evidence="4" id="KW-0378">Hydrolase</keyword>
<evidence type="ECO:0000256" key="1">
    <source>
        <dbReference type="ARBA" id="ARBA00004123"/>
    </source>
</evidence>
<feature type="compositionally biased region" description="Acidic residues" evidence="10">
    <location>
        <begin position="223"/>
        <end position="249"/>
    </location>
</feature>
<proteinExistence type="inferred from homology"/>
<keyword evidence="6" id="KW-0067">ATP-binding</keyword>
<dbReference type="Pfam" id="PF04851">
    <property type="entry name" value="ResIII"/>
    <property type="match status" value="1"/>
</dbReference>
<evidence type="ECO:0000256" key="2">
    <source>
        <dbReference type="ARBA" id="ARBA00009889"/>
    </source>
</evidence>
<feature type="region of interest" description="Disordered" evidence="10">
    <location>
        <begin position="924"/>
        <end position="1211"/>
    </location>
</feature>
<reference evidence="11" key="1">
    <citation type="submission" date="2016-04" db="EMBL/GenBank/DDBJ databases">
        <authorList>
            <person name="Nguyen H.D."/>
            <person name="Samba Siva P."/>
            <person name="Cullis J."/>
            <person name="Levesque C.A."/>
            <person name="Hambleton S."/>
        </authorList>
    </citation>
    <scope>NUCLEOTIDE SEQUENCE</scope>
    <source>
        <strain evidence="11">DAOMC 236416</strain>
    </source>
</reference>
<dbReference type="CDD" id="cd12091">
    <property type="entry name" value="FANCM_ID"/>
    <property type="match status" value="1"/>
</dbReference>
<feature type="compositionally biased region" description="Polar residues" evidence="10">
    <location>
        <begin position="106"/>
        <end position="122"/>
    </location>
</feature>
<dbReference type="PANTHER" id="PTHR14025">
    <property type="entry name" value="FANCONI ANEMIA GROUP M FANCM FAMILY MEMBER"/>
    <property type="match status" value="1"/>
</dbReference>
<feature type="compositionally biased region" description="Acidic residues" evidence="10">
    <location>
        <begin position="1283"/>
        <end position="1294"/>
    </location>
</feature>
<dbReference type="InterPro" id="IPR039686">
    <property type="entry name" value="FANCM/Mph1-like_ID"/>
</dbReference>
<evidence type="ECO:0000313" key="11">
    <source>
        <dbReference type="EMBL" id="KAE8257479.1"/>
    </source>
</evidence>
<dbReference type="InterPro" id="IPR027417">
    <property type="entry name" value="P-loop_NTPase"/>
</dbReference>
<feature type="compositionally biased region" description="Acidic residues" evidence="10">
    <location>
        <begin position="1176"/>
        <end position="1188"/>
    </location>
</feature>
<feature type="compositionally biased region" description="Polar residues" evidence="10">
    <location>
        <begin position="68"/>
        <end position="88"/>
    </location>
</feature>
<dbReference type="GO" id="GO:0009378">
    <property type="term" value="F:four-way junction helicase activity"/>
    <property type="evidence" value="ECO:0007669"/>
    <property type="project" value="TreeGrafter"/>
</dbReference>
<evidence type="ECO:0000256" key="8">
    <source>
        <dbReference type="ARBA" id="ARBA00047995"/>
    </source>
</evidence>
<dbReference type="InterPro" id="IPR006935">
    <property type="entry name" value="Helicase/UvrB_N"/>
</dbReference>
<feature type="compositionally biased region" description="Acidic residues" evidence="10">
    <location>
        <begin position="1052"/>
        <end position="1075"/>
    </location>
</feature>
<feature type="compositionally biased region" description="Low complexity" evidence="10">
    <location>
        <begin position="936"/>
        <end position="945"/>
    </location>
</feature>
<dbReference type="PANTHER" id="PTHR14025:SF20">
    <property type="entry name" value="FANCONI ANEMIA GROUP M PROTEIN"/>
    <property type="match status" value="1"/>
</dbReference>
<evidence type="ECO:0000256" key="10">
    <source>
        <dbReference type="SAM" id="MobiDB-lite"/>
    </source>
</evidence>
<evidence type="ECO:0000256" key="6">
    <source>
        <dbReference type="ARBA" id="ARBA00022840"/>
    </source>
</evidence>
<dbReference type="SMART" id="SM00490">
    <property type="entry name" value="HELICc"/>
    <property type="match status" value="1"/>
</dbReference>
<name>A0A177THT7_9BASI</name>
<feature type="region of interest" description="Disordered" evidence="10">
    <location>
        <begin position="22"/>
        <end position="258"/>
    </location>
</feature>
<dbReference type="InterPro" id="IPR044749">
    <property type="entry name" value="FANCM_DEXDc"/>
</dbReference>
<feature type="region of interest" description="Disordered" evidence="10">
    <location>
        <begin position="846"/>
        <end position="866"/>
    </location>
</feature>
<feature type="compositionally biased region" description="Low complexity" evidence="10">
    <location>
        <begin position="971"/>
        <end position="983"/>
    </location>
</feature>
<dbReference type="Proteomes" id="UP000077521">
    <property type="component" value="Unassembled WGS sequence"/>
</dbReference>
<dbReference type="CDD" id="cd18033">
    <property type="entry name" value="DEXDc_FANCM"/>
    <property type="match status" value="1"/>
</dbReference>
<dbReference type="PROSITE" id="PS51192">
    <property type="entry name" value="HELICASE_ATP_BIND_1"/>
    <property type="match status" value="1"/>
</dbReference>
<dbReference type="GO" id="GO:0005634">
    <property type="term" value="C:nucleus"/>
    <property type="evidence" value="ECO:0007669"/>
    <property type="project" value="UniProtKB-SubCell"/>
</dbReference>
<comment type="subunit">
    <text evidence="9">Interacts with the MHF histone-fold complex to form the FANCM-MHF complex.</text>
</comment>
<evidence type="ECO:0000256" key="7">
    <source>
        <dbReference type="ARBA" id="ARBA00023242"/>
    </source>
</evidence>
<gene>
    <name evidence="11" type="ORF">A4X13_0g2327</name>
</gene>
<dbReference type="EC" id="3.6.4.12" evidence="9"/>
<accession>A0A177THT7</accession>
<organism evidence="11 12">
    <name type="scientific">Tilletia indica</name>
    <dbReference type="NCBI Taxonomy" id="43049"/>
    <lineage>
        <taxon>Eukaryota</taxon>
        <taxon>Fungi</taxon>
        <taxon>Dikarya</taxon>
        <taxon>Basidiomycota</taxon>
        <taxon>Ustilaginomycotina</taxon>
        <taxon>Exobasidiomycetes</taxon>
        <taxon>Tilletiales</taxon>
        <taxon>Tilletiaceae</taxon>
        <taxon>Tilletia</taxon>
    </lineage>
</organism>